<name>A0A3D9SM95_9ACTN</name>
<protein>
    <submittedName>
        <fullName evidence="2">Uncharacterized protein</fullName>
    </submittedName>
</protein>
<feature type="region of interest" description="Disordered" evidence="1">
    <location>
        <begin position="52"/>
        <end position="79"/>
    </location>
</feature>
<evidence type="ECO:0000313" key="3">
    <source>
        <dbReference type="Proteomes" id="UP000256661"/>
    </source>
</evidence>
<accession>A0A3D9SM95</accession>
<organism evidence="2 3">
    <name type="scientific">Thermomonospora umbrina</name>
    <dbReference type="NCBI Taxonomy" id="111806"/>
    <lineage>
        <taxon>Bacteria</taxon>
        <taxon>Bacillati</taxon>
        <taxon>Actinomycetota</taxon>
        <taxon>Actinomycetes</taxon>
        <taxon>Streptosporangiales</taxon>
        <taxon>Thermomonosporaceae</taxon>
        <taxon>Thermomonospora</taxon>
    </lineage>
</organism>
<sequence length="79" mass="8382">MNATPHCPVCGLDAVPSGSSHSGSAGTLRYRRCVCGLWLVVENGEVIATAGVSDFTASPHPVRRRRTTRECRGGSSRRA</sequence>
<proteinExistence type="predicted"/>
<dbReference type="EMBL" id="QTTT01000001">
    <property type="protein sequence ID" value="REE96968.1"/>
    <property type="molecule type" value="Genomic_DNA"/>
</dbReference>
<keyword evidence="3" id="KW-1185">Reference proteome</keyword>
<dbReference type="AlphaFoldDB" id="A0A3D9SM95"/>
<comment type="caution">
    <text evidence="2">The sequence shown here is derived from an EMBL/GenBank/DDBJ whole genome shotgun (WGS) entry which is preliminary data.</text>
</comment>
<dbReference type="Proteomes" id="UP000256661">
    <property type="component" value="Unassembled WGS sequence"/>
</dbReference>
<gene>
    <name evidence="2" type="ORF">DFJ69_2421</name>
</gene>
<evidence type="ECO:0000256" key="1">
    <source>
        <dbReference type="SAM" id="MobiDB-lite"/>
    </source>
</evidence>
<reference evidence="2 3" key="1">
    <citation type="submission" date="2018-08" db="EMBL/GenBank/DDBJ databases">
        <title>Sequencing the genomes of 1000 actinobacteria strains.</title>
        <authorList>
            <person name="Klenk H.-P."/>
        </authorList>
    </citation>
    <scope>NUCLEOTIDE SEQUENCE [LARGE SCALE GENOMIC DNA]</scope>
    <source>
        <strain evidence="2 3">DSM 43927</strain>
    </source>
</reference>
<evidence type="ECO:0000313" key="2">
    <source>
        <dbReference type="EMBL" id="REE96968.1"/>
    </source>
</evidence>